<protein>
    <submittedName>
        <fullName evidence="1">YwmB family TATA-box binding protein</fullName>
    </submittedName>
</protein>
<organism evidence="1 2">
    <name type="scientific">Peribacillus faecalis</name>
    <dbReference type="NCBI Taxonomy" id="2772559"/>
    <lineage>
        <taxon>Bacteria</taxon>
        <taxon>Bacillati</taxon>
        <taxon>Bacillota</taxon>
        <taxon>Bacilli</taxon>
        <taxon>Bacillales</taxon>
        <taxon>Bacillaceae</taxon>
        <taxon>Peribacillus</taxon>
    </lineage>
</organism>
<evidence type="ECO:0000313" key="1">
    <source>
        <dbReference type="EMBL" id="MBD3109506.1"/>
    </source>
</evidence>
<dbReference type="RefSeq" id="WP_190999041.1">
    <property type="nucleotide sequence ID" value="NZ_JACXSI010000035.1"/>
</dbReference>
<proteinExistence type="predicted"/>
<evidence type="ECO:0000313" key="2">
    <source>
        <dbReference type="Proteomes" id="UP000602076"/>
    </source>
</evidence>
<comment type="caution">
    <text evidence="1">The sequence shown here is derived from an EMBL/GenBank/DDBJ whole genome shotgun (WGS) entry which is preliminary data.</text>
</comment>
<dbReference type="SUPFAM" id="SSF143842">
    <property type="entry name" value="YwmB-like"/>
    <property type="match status" value="1"/>
</dbReference>
<accession>A0A927HCF7</accession>
<dbReference type="Gene3D" id="3.30.360.40">
    <property type="entry name" value="YwmB-like"/>
    <property type="match status" value="1"/>
</dbReference>
<dbReference type="Proteomes" id="UP000602076">
    <property type="component" value="Unassembled WGS sequence"/>
</dbReference>
<name>A0A927HCF7_9BACI</name>
<dbReference type="Gene3D" id="3.30.2030.10">
    <property type="entry name" value="YwmB-like"/>
    <property type="match status" value="1"/>
</dbReference>
<sequence>MRRAVYIIVIGLMVLNVGNSTIRAQKEASDLETILKIISHHSDMSVKEWIVTARESMDGIETKEQFLKEADRLKDSLSDYQWQIRQNEQAIALVGERKDYLLVETVTFSSSLKSNTDSYLNYEIKGTSVNSITAEQLQKKRKAVETSIFSRYTIFFTCVKGEISGNIDKVLTSKLDGLLTSLNAVETESVKESNFVSITANSSLFKQSFISEQYNLQLAMRFDGMSQKTSFVIGTPIITFEY</sequence>
<reference evidence="1" key="1">
    <citation type="submission" date="2020-09" db="EMBL/GenBank/DDBJ databases">
        <title>Bacillus faecalis sp. nov., a moderately halophilic bacterium isolated from cow faeces.</title>
        <authorList>
            <person name="Jiang L."/>
            <person name="Lee J."/>
        </authorList>
    </citation>
    <scope>NUCLEOTIDE SEQUENCE</scope>
    <source>
        <strain evidence="1">AGMB 02131</strain>
    </source>
</reference>
<dbReference type="InterPro" id="IPR036209">
    <property type="entry name" value="YwmB-like_sf"/>
</dbReference>
<dbReference type="EMBL" id="JACXSI010000035">
    <property type="protein sequence ID" value="MBD3109506.1"/>
    <property type="molecule type" value="Genomic_DNA"/>
</dbReference>
<dbReference type="Pfam" id="PF08680">
    <property type="entry name" value="DUF1779"/>
    <property type="match status" value="1"/>
</dbReference>
<dbReference type="AlphaFoldDB" id="A0A927HCF7"/>
<dbReference type="InterPro" id="IPR014794">
    <property type="entry name" value="DUF1779"/>
</dbReference>
<gene>
    <name evidence="1" type="ORF">IEO70_14245</name>
</gene>
<keyword evidence="2" id="KW-1185">Reference proteome</keyword>